<evidence type="ECO:0000256" key="3">
    <source>
        <dbReference type="SAM" id="Phobius"/>
    </source>
</evidence>
<organism evidence="4 5">
    <name type="scientific">Dendryphion nanum</name>
    <dbReference type="NCBI Taxonomy" id="256645"/>
    <lineage>
        <taxon>Eukaryota</taxon>
        <taxon>Fungi</taxon>
        <taxon>Dikarya</taxon>
        <taxon>Ascomycota</taxon>
        <taxon>Pezizomycotina</taxon>
        <taxon>Dothideomycetes</taxon>
        <taxon>Pleosporomycetidae</taxon>
        <taxon>Pleosporales</taxon>
        <taxon>Torulaceae</taxon>
        <taxon>Dendryphion</taxon>
    </lineage>
</organism>
<keyword evidence="2" id="KW-0732">Signal</keyword>
<reference evidence="4" key="1">
    <citation type="journal article" date="2021" name="Nat. Commun.">
        <title>Genetic determinants of endophytism in the Arabidopsis root mycobiome.</title>
        <authorList>
            <person name="Mesny F."/>
            <person name="Miyauchi S."/>
            <person name="Thiergart T."/>
            <person name="Pickel B."/>
            <person name="Atanasova L."/>
            <person name="Karlsson M."/>
            <person name="Huettel B."/>
            <person name="Barry K.W."/>
            <person name="Haridas S."/>
            <person name="Chen C."/>
            <person name="Bauer D."/>
            <person name="Andreopoulos W."/>
            <person name="Pangilinan J."/>
            <person name="LaButti K."/>
            <person name="Riley R."/>
            <person name="Lipzen A."/>
            <person name="Clum A."/>
            <person name="Drula E."/>
            <person name="Henrissat B."/>
            <person name="Kohler A."/>
            <person name="Grigoriev I.V."/>
            <person name="Martin F.M."/>
            <person name="Hacquard S."/>
        </authorList>
    </citation>
    <scope>NUCLEOTIDE SEQUENCE</scope>
    <source>
        <strain evidence="4">MPI-CAGE-CH-0243</strain>
    </source>
</reference>
<comment type="similarity">
    <text evidence="1">Belongs to the UPF0357 family.</text>
</comment>
<dbReference type="PANTHER" id="PTHR28023:SF1">
    <property type="entry name" value="UPF0357 PROTEIN YCL012C"/>
    <property type="match status" value="1"/>
</dbReference>
<sequence length="123" mass="14133">MGYLLYSFIFFTLVLSTALYFTRHHWLHRIPIPEPLYTRLPTSFRDDIEAGLSSTNFDLSANVEAGDSRQGLDGAAKAEVQRIMKRRGVGFDEARRLYMQETFKRQGIAPDGRPRDPKFVSFS</sequence>
<feature type="transmembrane region" description="Helical" evidence="3">
    <location>
        <begin position="6"/>
        <end position="22"/>
    </location>
</feature>
<dbReference type="InterPro" id="IPR018559">
    <property type="entry name" value="DUF2015"/>
</dbReference>
<gene>
    <name evidence="4" type="ORF">B0J11DRAFT_559703</name>
</gene>
<dbReference type="AlphaFoldDB" id="A0A9P9DKU4"/>
<accession>A0A9P9DKU4</accession>
<evidence type="ECO:0000313" key="5">
    <source>
        <dbReference type="Proteomes" id="UP000700596"/>
    </source>
</evidence>
<keyword evidence="3" id="KW-1133">Transmembrane helix</keyword>
<name>A0A9P9DKU4_9PLEO</name>
<dbReference type="Proteomes" id="UP000700596">
    <property type="component" value="Unassembled WGS sequence"/>
</dbReference>
<keyword evidence="5" id="KW-1185">Reference proteome</keyword>
<dbReference type="EMBL" id="JAGMWT010000009">
    <property type="protein sequence ID" value="KAH7122550.1"/>
    <property type="molecule type" value="Genomic_DNA"/>
</dbReference>
<keyword evidence="3" id="KW-0812">Transmembrane</keyword>
<dbReference type="Pfam" id="PF09435">
    <property type="entry name" value="DUF2015"/>
    <property type="match status" value="1"/>
</dbReference>
<evidence type="ECO:0000313" key="4">
    <source>
        <dbReference type="EMBL" id="KAH7122550.1"/>
    </source>
</evidence>
<dbReference type="OrthoDB" id="447314at2759"/>
<comment type="caution">
    <text evidence="4">The sequence shown here is derived from an EMBL/GenBank/DDBJ whole genome shotgun (WGS) entry which is preliminary data.</text>
</comment>
<dbReference type="PANTHER" id="PTHR28023">
    <property type="entry name" value="UPF0357 PROTEIN YCL012C"/>
    <property type="match status" value="1"/>
</dbReference>
<protein>
    <submittedName>
        <fullName evidence="4">Uncharacterized protein</fullName>
    </submittedName>
</protein>
<evidence type="ECO:0000256" key="1">
    <source>
        <dbReference type="ARBA" id="ARBA00008325"/>
    </source>
</evidence>
<keyword evidence="3" id="KW-0472">Membrane</keyword>
<proteinExistence type="inferred from homology"/>
<evidence type="ECO:0000256" key="2">
    <source>
        <dbReference type="ARBA" id="ARBA00022729"/>
    </source>
</evidence>